<keyword evidence="3" id="KW-1185">Reference proteome</keyword>
<comment type="caution">
    <text evidence="2">The sequence shown here is derived from an EMBL/GenBank/DDBJ whole genome shotgun (WGS) entry which is preliminary data.</text>
</comment>
<dbReference type="EMBL" id="JAULSC010000004">
    <property type="protein sequence ID" value="MDO3395292.1"/>
    <property type="molecule type" value="Genomic_DNA"/>
</dbReference>
<dbReference type="InterPro" id="IPR010310">
    <property type="entry name" value="T7SS_ESAT-6-like"/>
</dbReference>
<protein>
    <recommendedName>
        <fullName evidence="1">ESAT-6-like protein</fullName>
    </recommendedName>
</protein>
<dbReference type="SUPFAM" id="SSF140453">
    <property type="entry name" value="EsxAB dimer-like"/>
    <property type="match status" value="1"/>
</dbReference>
<comment type="similarity">
    <text evidence="1">Belongs to the WXG100 family.</text>
</comment>
<dbReference type="Gene3D" id="1.10.287.1060">
    <property type="entry name" value="ESAT-6-like"/>
    <property type="match status" value="1"/>
</dbReference>
<dbReference type="Proteomes" id="UP001168363">
    <property type="component" value="Unassembled WGS sequence"/>
</dbReference>
<organism evidence="2 3">
    <name type="scientific">Nocardioides cremeus</name>
    <dbReference type="NCBI Taxonomy" id="3058044"/>
    <lineage>
        <taxon>Bacteria</taxon>
        <taxon>Bacillati</taxon>
        <taxon>Actinomycetota</taxon>
        <taxon>Actinomycetes</taxon>
        <taxon>Propionibacteriales</taxon>
        <taxon>Nocardioidaceae</taxon>
        <taxon>Nocardioides</taxon>
    </lineage>
</organism>
<dbReference type="InterPro" id="IPR036689">
    <property type="entry name" value="ESAT-6-like_sf"/>
</dbReference>
<evidence type="ECO:0000313" key="2">
    <source>
        <dbReference type="EMBL" id="MDO3395292.1"/>
    </source>
</evidence>
<gene>
    <name evidence="2" type="ORF">QWJ41_06165</name>
</gene>
<evidence type="ECO:0000313" key="3">
    <source>
        <dbReference type="Proteomes" id="UP001168363"/>
    </source>
</evidence>
<evidence type="ECO:0000256" key="1">
    <source>
        <dbReference type="RuleBase" id="RU362001"/>
    </source>
</evidence>
<accession>A0ABT8TMU7</accession>
<dbReference type="NCBIfam" id="TIGR03930">
    <property type="entry name" value="WXG100_ESAT6"/>
    <property type="match status" value="1"/>
</dbReference>
<dbReference type="Pfam" id="PF06013">
    <property type="entry name" value="WXG100"/>
    <property type="match status" value="1"/>
</dbReference>
<name>A0ABT8TMU7_9ACTN</name>
<reference evidence="2" key="1">
    <citation type="submission" date="2023-06" db="EMBL/GenBank/DDBJ databases">
        <title>Genome sequence of Nocardioides sp. SOB44.</title>
        <authorList>
            <person name="Zhang G."/>
        </authorList>
    </citation>
    <scope>NUCLEOTIDE SEQUENCE</scope>
    <source>
        <strain evidence="2">SOB44</strain>
    </source>
</reference>
<proteinExistence type="inferred from homology"/>
<sequence>MMNDGIRVNHAGLDTGAGDLATGVKQIEDRMNRLEDDLKELKGAWVGDAKDSYAIAKAKWDQAILEMKDLLQKTSLAVSQANQDYRSADQRGASLFNG</sequence>
<dbReference type="RefSeq" id="WP_302706532.1">
    <property type="nucleotide sequence ID" value="NZ_JAULSC010000004.1"/>
</dbReference>